<feature type="domain" description="Glycosyl transferase family 1" evidence="1">
    <location>
        <begin position="155"/>
        <end position="324"/>
    </location>
</feature>
<dbReference type="SUPFAM" id="SSF53756">
    <property type="entry name" value="UDP-Glycosyltransferase/glycogen phosphorylase"/>
    <property type="match status" value="1"/>
</dbReference>
<dbReference type="PANTHER" id="PTHR45947">
    <property type="entry name" value="SULFOQUINOVOSYL TRANSFERASE SQD2"/>
    <property type="match status" value="1"/>
</dbReference>
<evidence type="ECO:0000259" key="2">
    <source>
        <dbReference type="Pfam" id="PF13439"/>
    </source>
</evidence>
<name>A0A1F7ULD4_9BACT</name>
<dbReference type="Pfam" id="PF13439">
    <property type="entry name" value="Glyco_transf_4"/>
    <property type="match status" value="1"/>
</dbReference>
<dbReference type="Gene3D" id="3.40.50.2000">
    <property type="entry name" value="Glycogen Phosphorylase B"/>
    <property type="match status" value="2"/>
</dbReference>
<accession>A0A1F7ULD4</accession>
<dbReference type="Proteomes" id="UP000176603">
    <property type="component" value="Unassembled WGS sequence"/>
</dbReference>
<dbReference type="InterPro" id="IPR028098">
    <property type="entry name" value="Glyco_trans_4-like_N"/>
</dbReference>
<dbReference type="InterPro" id="IPR050194">
    <property type="entry name" value="Glycosyltransferase_grp1"/>
</dbReference>
<dbReference type="GO" id="GO:0016758">
    <property type="term" value="F:hexosyltransferase activity"/>
    <property type="evidence" value="ECO:0007669"/>
    <property type="project" value="TreeGrafter"/>
</dbReference>
<dbReference type="EMBL" id="MGEH01000018">
    <property type="protein sequence ID" value="OGL79093.1"/>
    <property type="molecule type" value="Genomic_DNA"/>
</dbReference>
<reference evidence="3 4" key="1">
    <citation type="journal article" date="2016" name="Nat. Commun.">
        <title>Thousands of microbial genomes shed light on interconnected biogeochemical processes in an aquifer system.</title>
        <authorList>
            <person name="Anantharaman K."/>
            <person name="Brown C.T."/>
            <person name="Hug L.A."/>
            <person name="Sharon I."/>
            <person name="Castelle C.J."/>
            <person name="Probst A.J."/>
            <person name="Thomas B.C."/>
            <person name="Singh A."/>
            <person name="Wilkins M.J."/>
            <person name="Karaoz U."/>
            <person name="Brodie E.L."/>
            <person name="Williams K.H."/>
            <person name="Hubbard S.S."/>
            <person name="Banfield J.F."/>
        </authorList>
    </citation>
    <scope>NUCLEOTIDE SEQUENCE [LARGE SCALE GENOMIC DNA]</scope>
</reference>
<feature type="domain" description="Glycosyltransferase subfamily 4-like N-terminal" evidence="2">
    <location>
        <begin position="2"/>
        <end position="147"/>
    </location>
</feature>
<dbReference type="AlphaFoldDB" id="A0A1F7ULD4"/>
<organism evidence="3 4">
    <name type="scientific">Candidatus Uhrbacteria bacterium RIFCSPHIGHO2_12_FULL_60_25</name>
    <dbReference type="NCBI Taxonomy" id="1802399"/>
    <lineage>
        <taxon>Bacteria</taxon>
        <taxon>Candidatus Uhriibacteriota</taxon>
    </lineage>
</organism>
<gene>
    <name evidence="3" type="ORF">A3E39_02505</name>
</gene>
<dbReference type="PANTHER" id="PTHR45947:SF3">
    <property type="entry name" value="SULFOQUINOVOSYL TRANSFERASE SQD2"/>
    <property type="match status" value="1"/>
</dbReference>
<sequence>MGGVARYLGELVRTAGDMTVVVNTTHEVTGPGHVESRELVRTAWPHWWPMVRVCREFGSAASFVLVSHVLPVGTAAMIAKWTGGVPYVVLCHGLDVRLAAGHRRRTFVFRQVCTNAKLVVANSEATAKDIRALVPGLRVLVLTPGVRPAATMSRSDARQRLGVSADEEVVLAVARLIPRKGVDVLLDATDRLPNREKLTVAVVGDGPERAKLEQMAEHLKHRVRFVPRATDEDVAAWYAAADVFCLPLREHANDVEGFGIAYLEAAAHGLPVIAGRSGGAKEAVVDGKTGMLVRPNDPDDVARALASLFEDPVRRGRMGEAGRARALSDFRWEDRWKRLMDNI</sequence>
<dbReference type="CDD" id="cd03801">
    <property type="entry name" value="GT4_PimA-like"/>
    <property type="match status" value="1"/>
</dbReference>
<evidence type="ECO:0000313" key="4">
    <source>
        <dbReference type="Proteomes" id="UP000176603"/>
    </source>
</evidence>
<proteinExistence type="predicted"/>
<dbReference type="InterPro" id="IPR001296">
    <property type="entry name" value="Glyco_trans_1"/>
</dbReference>
<protein>
    <recommendedName>
        <fullName evidence="5">Glycosyl transferase family 1 domain-containing protein</fullName>
    </recommendedName>
</protein>
<comment type="caution">
    <text evidence="3">The sequence shown here is derived from an EMBL/GenBank/DDBJ whole genome shotgun (WGS) entry which is preliminary data.</text>
</comment>
<dbReference type="STRING" id="1802399.A3E39_02505"/>
<evidence type="ECO:0008006" key="5">
    <source>
        <dbReference type="Google" id="ProtNLM"/>
    </source>
</evidence>
<evidence type="ECO:0000313" key="3">
    <source>
        <dbReference type="EMBL" id="OGL79093.1"/>
    </source>
</evidence>
<evidence type="ECO:0000259" key="1">
    <source>
        <dbReference type="Pfam" id="PF00534"/>
    </source>
</evidence>
<dbReference type="Pfam" id="PF00534">
    <property type="entry name" value="Glycos_transf_1"/>
    <property type="match status" value="1"/>
</dbReference>